<dbReference type="InterPro" id="IPR013783">
    <property type="entry name" value="Ig-like_fold"/>
</dbReference>
<sequence>MTGACALETQSHLKISRNGYQLLVVAVHDSVPDNPALFEKIKTTFTKASKVLYTATRNRAYFQKIFFLLPNTWTNRPEYKPSTSVTISGADIIFSAPRSTRRNFSHTRMYAGCGHQGFHTQLLTDIFSNSHPLVQSSPEKFIVHEFAKLRYGVFEEYSSPGENQFYFSTTYGRLDPVRCTVGLRGVIKNGQAFCLFSSIDPETGEFPPGSTRHRAYFRKVFFLIPSTWSSGLADKDSTSVNLRDADIIISDPSSVSRRSYPRTRSYAGCGHRGIHIQLRTDVLFNSRHPLVQGKPEKYLVHEFAKYWYGVFEEYPNPGENQFYFSTTVGRADPVRCSTGLRGRIMKKTQSGIQLCSYDSIDPDTGEFPEGCVYYPYPSHNQGTASMMDHSYIQEIKDFCDDDQTPGHFSHNVEPPNRQNRLCSHRSTWDIISNTPDFLNNANPPGSLSDSQLTPQFIVFRAPSRRRRRLAVVLDPPQAVDHFLTEGFDDETKVAIITNAAHRKGTRMRSRRSAAVKSSLQSIDQFYSLSTMRSRIRRGIEILKKRNSTKEGMEFHLIVISCNNQSGFETEVLQEMATTGITPHFIHCGENGIENMEKIRLQEDEVPIRTNAWVKVFHEHSPPRVGVYAEVMNGGHPVVNANVTAHVYHEDRKVAVIPLRDSGGGFDIMKNDGIYSNSFTEIESQGRHYVEVMIEDVLTNSEIHRTYELQLPTEKDTEDDQHDLHAPRLDYHTEKIPLRHRLKRSTSSGEFHVDHRWDSLSGGYDYPPARINDLTVTRVNRKDRKVSLSWTAPGSDLDNGRASSYEIRYNTNGTALVLNPKKGMLVKEDMLGDTSGKPKEAGQVETVTVQFPAKMKWVAIMLRSIDENNNAGEFSNMVTTYFVL</sequence>
<organism evidence="2">
    <name type="scientific">Magallana gigas</name>
    <name type="common">Pacific oyster</name>
    <name type="synonym">Crassostrea gigas</name>
    <dbReference type="NCBI Taxonomy" id="29159"/>
    <lineage>
        <taxon>Eukaryota</taxon>
        <taxon>Metazoa</taxon>
        <taxon>Spiralia</taxon>
        <taxon>Lophotrochozoa</taxon>
        <taxon>Mollusca</taxon>
        <taxon>Bivalvia</taxon>
        <taxon>Autobranchia</taxon>
        <taxon>Pteriomorphia</taxon>
        <taxon>Ostreida</taxon>
        <taxon>Ostreoidea</taxon>
        <taxon>Ostreidae</taxon>
        <taxon>Magallana</taxon>
    </lineage>
</organism>
<gene>
    <name evidence="2" type="ORF">CGI_10003601</name>
</gene>
<dbReference type="Pfam" id="PF08434">
    <property type="entry name" value="CLCA"/>
    <property type="match status" value="2"/>
</dbReference>
<evidence type="ECO:0000313" key="2">
    <source>
        <dbReference type="EMBL" id="EKC21634.1"/>
    </source>
</evidence>
<dbReference type="HOGENOM" id="CLU_326329_0_0_1"/>
<feature type="domain" description="Calcium-activated chloride channel N-terminal" evidence="1">
    <location>
        <begin position="210"/>
        <end position="440"/>
    </location>
</feature>
<protein>
    <submittedName>
        <fullName evidence="2">Calcium-activated chloride channel regulator 4</fullName>
    </submittedName>
</protein>
<feature type="domain" description="Calcium-activated chloride channel N-terminal" evidence="1">
    <location>
        <begin position="14"/>
        <end position="188"/>
    </location>
</feature>
<dbReference type="InterPro" id="IPR013642">
    <property type="entry name" value="CLCA_N"/>
</dbReference>
<evidence type="ECO:0000259" key="1">
    <source>
        <dbReference type="Pfam" id="PF08434"/>
    </source>
</evidence>
<dbReference type="Gene3D" id="2.60.40.10">
    <property type="entry name" value="Immunoglobulins"/>
    <property type="match status" value="1"/>
</dbReference>
<proteinExistence type="predicted"/>
<accession>K1PS05</accession>
<reference evidence="2" key="1">
    <citation type="journal article" date="2012" name="Nature">
        <title>The oyster genome reveals stress adaptation and complexity of shell formation.</title>
        <authorList>
            <person name="Zhang G."/>
            <person name="Fang X."/>
            <person name="Guo X."/>
            <person name="Li L."/>
            <person name="Luo R."/>
            <person name="Xu F."/>
            <person name="Yang P."/>
            <person name="Zhang L."/>
            <person name="Wang X."/>
            <person name="Qi H."/>
            <person name="Xiong Z."/>
            <person name="Que H."/>
            <person name="Xie Y."/>
            <person name="Holland P.W."/>
            <person name="Paps J."/>
            <person name="Zhu Y."/>
            <person name="Wu F."/>
            <person name="Chen Y."/>
            <person name="Wang J."/>
            <person name="Peng C."/>
            <person name="Meng J."/>
            <person name="Yang L."/>
            <person name="Liu J."/>
            <person name="Wen B."/>
            <person name="Zhang N."/>
            <person name="Huang Z."/>
            <person name="Zhu Q."/>
            <person name="Feng Y."/>
            <person name="Mount A."/>
            <person name="Hedgecock D."/>
            <person name="Xu Z."/>
            <person name="Liu Y."/>
            <person name="Domazet-Loso T."/>
            <person name="Du Y."/>
            <person name="Sun X."/>
            <person name="Zhang S."/>
            <person name="Liu B."/>
            <person name="Cheng P."/>
            <person name="Jiang X."/>
            <person name="Li J."/>
            <person name="Fan D."/>
            <person name="Wang W."/>
            <person name="Fu W."/>
            <person name="Wang T."/>
            <person name="Wang B."/>
            <person name="Zhang J."/>
            <person name="Peng Z."/>
            <person name="Li Y."/>
            <person name="Li N."/>
            <person name="Wang J."/>
            <person name="Chen M."/>
            <person name="He Y."/>
            <person name="Tan F."/>
            <person name="Song X."/>
            <person name="Zheng Q."/>
            <person name="Huang R."/>
            <person name="Yang H."/>
            <person name="Du X."/>
            <person name="Chen L."/>
            <person name="Yang M."/>
            <person name="Gaffney P.M."/>
            <person name="Wang S."/>
            <person name="Luo L."/>
            <person name="She Z."/>
            <person name="Ming Y."/>
            <person name="Huang W."/>
            <person name="Zhang S."/>
            <person name="Huang B."/>
            <person name="Zhang Y."/>
            <person name="Qu T."/>
            <person name="Ni P."/>
            <person name="Miao G."/>
            <person name="Wang J."/>
            <person name="Wang Q."/>
            <person name="Steinberg C.E."/>
            <person name="Wang H."/>
            <person name="Li N."/>
            <person name="Qian L."/>
            <person name="Zhang G."/>
            <person name="Li Y."/>
            <person name="Yang H."/>
            <person name="Liu X."/>
            <person name="Wang J."/>
            <person name="Yin Y."/>
            <person name="Wang J."/>
        </authorList>
    </citation>
    <scope>NUCLEOTIDE SEQUENCE [LARGE SCALE GENOMIC DNA]</scope>
    <source>
        <strain evidence="2">05x7-T-G4-1.051#20</strain>
    </source>
</reference>
<dbReference type="EMBL" id="JH817466">
    <property type="protein sequence ID" value="EKC21634.1"/>
    <property type="molecule type" value="Genomic_DNA"/>
</dbReference>
<name>K1PS05_MAGGI</name>
<dbReference type="InParanoid" id="K1PS05"/>
<dbReference type="AlphaFoldDB" id="K1PS05"/>